<dbReference type="SUPFAM" id="SSF53150">
    <property type="entry name" value="DNA repair protein MutS, domain II"/>
    <property type="match status" value="1"/>
</dbReference>
<dbReference type="Pfam" id="PF05192">
    <property type="entry name" value="MutS_III"/>
    <property type="match status" value="1"/>
</dbReference>
<comment type="function">
    <text evidence="8 9">This protein is involved in the repair of mismatches in DNA. It is possible that it carries out the mismatch recognition step. This protein has a weak ATPase activity.</text>
</comment>
<dbReference type="GO" id="GO:0140664">
    <property type="term" value="F:ATP-dependent DNA damage sensor activity"/>
    <property type="evidence" value="ECO:0007669"/>
    <property type="project" value="InterPro"/>
</dbReference>
<dbReference type="Gene3D" id="3.40.50.300">
    <property type="entry name" value="P-loop containing nucleotide triphosphate hydrolases"/>
    <property type="match status" value="1"/>
</dbReference>
<evidence type="ECO:0000256" key="4">
    <source>
        <dbReference type="ARBA" id="ARBA00022763"/>
    </source>
</evidence>
<dbReference type="HAMAP" id="MF_00096">
    <property type="entry name" value="MutS"/>
    <property type="match status" value="1"/>
</dbReference>
<dbReference type="Gene3D" id="3.30.420.110">
    <property type="entry name" value="MutS, connector domain"/>
    <property type="match status" value="1"/>
</dbReference>
<dbReference type="Pfam" id="PF01624">
    <property type="entry name" value="MutS_I"/>
    <property type="match status" value="1"/>
</dbReference>
<dbReference type="NCBIfam" id="NF003810">
    <property type="entry name" value="PRK05399.1"/>
    <property type="match status" value="1"/>
</dbReference>
<dbReference type="AlphaFoldDB" id="A0A933SG43"/>
<keyword evidence="3 9" id="KW-0547">Nucleotide-binding</keyword>
<comment type="caution">
    <text evidence="12">The sequence shown here is derived from an EMBL/GenBank/DDBJ whole genome shotgun (WGS) entry which is preliminary data.</text>
</comment>
<dbReference type="InterPro" id="IPR005748">
    <property type="entry name" value="DNA_mismatch_repair_MutS"/>
</dbReference>
<evidence type="ECO:0000256" key="1">
    <source>
        <dbReference type="ARBA" id="ARBA00006271"/>
    </source>
</evidence>
<dbReference type="PROSITE" id="PS00486">
    <property type="entry name" value="DNA_MISMATCH_REPAIR_2"/>
    <property type="match status" value="1"/>
</dbReference>
<dbReference type="InterPro" id="IPR007861">
    <property type="entry name" value="DNA_mismatch_repair_MutS_clamp"/>
</dbReference>
<dbReference type="Pfam" id="PF00488">
    <property type="entry name" value="MutS_V"/>
    <property type="match status" value="1"/>
</dbReference>
<dbReference type="InterPro" id="IPR007695">
    <property type="entry name" value="DNA_mismatch_repair_MutS-lik_N"/>
</dbReference>
<evidence type="ECO:0000256" key="8">
    <source>
        <dbReference type="ARBA" id="ARBA00024647"/>
    </source>
</evidence>
<dbReference type="SUPFAM" id="SSF48334">
    <property type="entry name" value="DNA repair protein MutS, domain III"/>
    <property type="match status" value="1"/>
</dbReference>
<dbReference type="GO" id="GO:0005524">
    <property type="term" value="F:ATP binding"/>
    <property type="evidence" value="ECO:0007669"/>
    <property type="project" value="UniProtKB-UniRule"/>
</dbReference>
<evidence type="ECO:0000313" key="13">
    <source>
        <dbReference type="Proteomes" id="UP000696931"/>
    </source>
</evidence>
<reference evidence="12" key="1">
    <citation type="submission" date="2020-07" db="EMBL/GenBank/DDBJ databases">
        <title>Huge and variable diversity of episymbiotic CPR bacteria and DPANN archaea in groundwater ecosystems.</title>
        <authorList>
            <person name="He C.Y."/>
            <person name="Keren R."/>
            <person name="Whittaker M."/>
            <person name="Farag I.F."/>
            <person name="Doudna J."/>
            <person name="Cate J.H.D."/>
            <person name="Banfield J.F."/>
        </authorList>
    </citation>
    <scope>NUCLEOTIDE SEQUENCE</scope>
    <source>
        <strain evidence="12">NC_groundwater_1813_Pr3_B-0.1um_71_17</strain>
    </source>
</reference>
<dbReference type="GO" id="GO:0030983">
    <property type="term" value="F:mismatched DNA binding"/>
    <property type="evidence" value="ECO:0007669"/>
    <property type="project" value="InterPro"/>
</dbReference>
<dbReference type="InterPro" id="IPR027417">
    <property type="entry name" value="P-loop_NTPase"/>
</dbReference>
<evidence type="ECO:0000256" key="10">
    <source>
        <dbReference type="RuleBase" id="RU003756"/>
    </source>
</evidence>
<dbReference type="PIRSF" id="PIRSF037677">
    <property type="entry name" value="DNA_mis_repair_Msh6"/>
    <property type="match status" value="1"/>
</dbReference>
<dbReference type="InterPro" id="IPR000432">
    <property type="entry name" value="DNA_mismatch_repair_MutS_C"/>
</dbReference>
<keyword evidence="4 9" id="KW-0227">DNA damage</keyword>
<dbReference type="PANTHER" id="PTHR11361">
    <property type="entry name" value="DNA MISMATCH REPAIR PROTEIN MUTS FAMILY MEMBER"/>
    <property type="match status" value="1"/>
</dbReference>
<evidence type="ECO:0000256" key="6">
    <source>
        <dbReference type="ARBA" id="ARBA00023125"/>
    </source>
</evidence>
<name>A0A933SG43_UNCEI</name>
<proteinExistence type="inferred from homology"/>
<evidence type="ECO:0000259" key="11">
    <source>
        <dbReference type="PROSITE" id="PS00486"/>
    </source>
</evidence>
<evidence type="ECO:0000313" key="12">
    <source>
        <dbReference type="EMBL" id="MBI5169314.1"/>
    </source>
</evidence>
<dbReference type="InterPro" id="IPR017261">
    <property type="entry name" value="DNA_mismatch_repair_MutS/MSH"/>
</dbReference>
<dbReference type="GO" id="GO:0005829">
    <property type="term" value="C:cytosol"/>
    <property type="evidence" value="ECO:0007669"/>
    <property type="project" value="TreeGrafter"/>
</dbReference>
<dbReference type="SUPFAM" id="SSF55271">
    <property type="entry name" value="DNA repair protein MutS, domain I"/>
    <property type="match status" value="1"/>
</dbReference>
<evidence type="ECO:0000256" key="9">
    <source>
        <dbReference type="HAMAP-Rule" id="MF_00096"/>
    </source>
</evidence>
<feature type="binding site" evidence="9">
    <location>
        <begin position="626"/>
        <end position="633"/>
    </location>
    <ligand>
        <name>ATP</name>
        <dbReference type="ChEBI" id="CHEBI:30616"/>
    </ligand>
</feature>
<dbReference type="InterPro" id="IPR036187">
    <property type="entry name" value="DNA_mismatch_repair_MutS_sf"/>
</dbReference>
<dbReference type="PANTHER" id="PTHR11361:SF34">
    <property type="entry name" value="DNA MISMATCH REPAIR PROTEIN MSH1, MITOCHONDRIAL"/>
    <property type="match status" value="1"/>
</dbReference>
<dbReference type="Gene3D" id="1.10.1420.10">
    <property type="match status" value="2"/>
</dbReference>
<dbReference type="FunFam" id="3.40.50.300:FF:000870">
    <property type="entry name" value="MutS protein homolog 4"/>
    <property type="match status" value="1"/>
</dbReference>
<dbReference type="GO" id="GO:0006298">
    <property type="term" value="P:mismatch repair"/>
    <property type="evidence" value="ECO:0007669"/>
    <property type="project" value="UniProtKB-UniRule"/>
</dbReference>
<dbReference type="NCBIfam" id="TIGR01070">
    <property type="entry name" value="mutS1"/>
    <property type="match status" value="1"/>
</dbReference>
<dbReference type="Gene3D" id="3.40.1170.10">
    <property type="entry name" value="DNA repair protein MutS, domain I"/>
    <property type="match status" value="1"/>
</dbReference>
<dbReference type="InterPro" id="IPR036678">
    <property type="entry name" value="MutS_con_dom_sf"/>
</dbReference>
<dbReference type="SUPFAM" id="SSF52540">
    <property type="entry name" value="P-loop containing nucleoside triphosphate hydrolases"/>
    <property type="match status" value="1"/>
</dbReference>
<evidence type="ECO:0000256" key="2">
    <source>
        <dbReference type="ARBA" id="ARBA00021982"/>
    </source>
</evidence>
<dbReference type="EMBL" id="JACRIW010000048">
    <property type="protein sequence ID" value="MBI5169314.1"/>
    <property type="molecule type" value="Genomic_DNA"/>
</dbReference>
<sequence length="881" mass="96133">MKATPDTAAAATSAAAKTPLMRQYLTTKQDYPDSFLFFRMGDFYELFFEDAVRAAQLLGITLTSRNKQDPEPIPMCGFPWHQRDGYVARLLRLGHKVAVCDQLEDPAQAKGLVQRGVTEVLTPGSVTSDTFLESGAHNWLGAIWPQPARVGLCFADASTGEVRLAESAWSEAGPLLARLTVAEWLVPATLDEGSQSRVESLLGGLPGARSIVPVPRFLDTALAAKRWGQAQADAYADLPLALHAASAALDYLDRTQGGAALQMTRVERWAEDALLRYDAATARHLELFAPQPGGEPRHTLWHHLDLTVTTLGARRLRTWVERPLASLEAIHERQEAVASWLESGTARANFREALRGLPDLERLAARAACGKATPRDLGAMRDALRKLPALATSLSARGDAEDVRAALTLPPALLERLEAALVDEPPAVSKEGGLIRSGYDPVRDGLHNLAHSGKRWIAELEATERERSGIPSLKVGYNRVFGYYLEITNSHRDKVPADYERKQTLTNAERYVTPDLKSRESEVLGAEEKLRAREHELFVELRESVVPDVPAVQAAAAALGRLDAEAALAEAAARYGWTRPELEDSDRLHVEDGRHPVVERLLPRGEYVPNSVDLDATQRQVLLLTGPNMGGKSTYLRQLALIVLLAQTGSFVPAKRAVVGLVDRLFTRVGAADRLGAGQSTFMVEMSETADILRSATARSLVLLDEIGRGTATYDGLALAWAVTEHLHASQGPRPRTIFATHYHELTQLSETLPRLANVHVAVKEWGDGVVFLHRIADGAADRSYGIHVARLAGLPESVLARAREVLAELESERTVEHLEHAKKPRKGAAPAPAAALPLFESVAPAEHPVAEALRALDPDALTPMQALQKLSEWKKEFGGR</sequence>
<dbReference type="InterPro" id="IPR007860">
    <property type="entry name" value="DNA_mmatch_repair_MutS_con_dom"/>
</dbReference>
<dbReference type="InterPro" id="IPR007696">
    <property type="entry name" value="DNA_mismatch_repair_MutS_core"/>
</dbReference>
<dbReference type="CDD" id="cd03284">
    <property type="entry name" value="ABC_MutS1"/>
    <property type="match status" value="1"/>
</dbReference>
<dbReference type="Pfam" id="PF05190">
    <property type="entry name" value="MutS_IV"/>
    <property type="match status" value="1"/>
</dbReference>
<keyword evidence="6 9" id="KW-0238">DNA-binding</keyword>
<dbReference type="Gene3D" id="6.10.140.430">
    <property type="match status" value="1"/>
</dbReference>
<organism evidence="12 13">
    <name type="scientific">Eiseniibacteriota bacterium</name>
    <dbReference type="NCBI Taxonomy" id="2212470"/>
    <lineage>
        <taxon>Bacteria</taxon>
        <taxon>Candidatus Eiseniibacteriota</taxon>
    </lineage>
</organism>
<dbReference type="Pfam" id="PF05188">
    <property type="entry name" value="MutS_II"/>
    <property type="match status" value="1"/>
</dbReference>
<accession>A0A933SG43</accession>
<dbReference type="SMART" id="SM00534">
    <property type="entry name" value="MUTSac"/>
    <property type="match status" value="1"/>
</dbReference>
<feature type="domain" description="DNA mismatch repair proteins mutS family" evidence="11">
    <location>
        <begin position="700"/>
        <end position="716"/>
    </location>
</feature>
<dbReference type="FunFam" id="3.40.1170.10:FF:000001">
    <property type="entry name" value="DNA mismatch repair protein MutS"/>
    <property type="match status" value="1"/>
</dbReference>
<evidence type="ECO:0000256" key="7">
    <source>
        <dbReference type="ARBA" id="ARBA00023204"/>
    </source>
</evidence>
<dbReference type="InterPro" id="IPR045076">
    <property type="entry name" value="MutS"/>
</dbReference>
<keyword evidence="5 9" id="KW-0067">ATP-binding</keyword>
<evidence type="ECO:0000256" key="3">
    <source>
        <dbReference type="ARBA" id="ARBA00022741"/>
    </source>
</evidence>
<evidence type="ECO:0000256" key="5">
    <source>
        <dbReference type="ARBA" id="ARBA00022840"/>
    </source>
</evidence>
<dbReference type="Proteomes" id="UP000696931">
    <property type="component" value="Unassembled WGS sequence"/>
</dbReference>
<dbReference type="InterPro" id="IPR016151">
    <property type="entry name" value="DNA_mismatch_repair_MutS_N"/>
</dbReference>
<dbReference type="GO" id="GO:0003684">
    <property type="term" value="F:damaged DNA binding"/>
    <property type="evidence" value="ECO:0007669"/>
    <property type="project" value="UniProtKB-UniRule"/>
</dbReference>
<protein>
    <recommendedName>
        <fullName evidence="2 9">DNA mismatch repair protein MutS</fullName>
    </recommendedName>
</protein>
<dbReference type="SMART" id="SM00533">
    <property type="entry name" value="MUTSd"/>
    <property type="match status" value="1"/>
</dbReference>
<keyword evidence="7 9" id="KW-0234">DNA repair</keyword>
<comment type="similarity">
    <text evidence="1 9 10">Belongs to the DNA mismatch repair MutS family.</text>
</comment>
<gene>
    <name evidence="9 12" type="primary">mutS</name>
    <name evidence="12" type="ORF">HZA61_07500</name>
</gene>